<dbReference type="Gene3D" id="3.80.10.10">
    <property type="entry name" value="Ribonuclease Inhibitor"/>
    <property type="match status" value="1"/>
</dbReference>
<dbReference type="SUPFAM" id="SSF48452">
    <property type="entry name" value="TPR-like"/>
    <property type="match status" value="1"/>
</dbReference>
<dbReference type="SUPFAM" id="SSF52047">
    <property type="entry name" value="RNI-like"/>
    <property type="match status" value="1"/>
</dbReference>
<gene>
    <name evidence="1" type="ORF">O0I10_011662</name>
</gene>
<comment type="caution">
    <text evidence="1">The sequence shown here is derived from an EMBL/GenBank/DDBJ whole genome shotgun (WGS) entry which is preliminary data.</text>
</comment>
<dbReference type="RefSeq" id="XP_058337631.1">
    <property type="nucleotide sequence ID" value="XM_058491626.1"/>
</dbReference>
<proteinExistence type="predicted"/>
<sequence>MATIEDISWTELLKNTIVTAQHGNGSNRIATATETLQQTAQRFVEVLNERARLLANSAQFDTALRDAAAIRAIFPGSGLGYLCNGDIYGQQGHYDAAISIYDQGLEAVPVSDPCYQQLQQHRMTAVSSNNKRVDFISRLPLDIVVTNILPRVDHLYCSNTPCEFLYISRAWQERILRQPNGLRFNFGYRWVRSLEKDHTQLIRFAPYVQSLQGGITDARLGDLFSRARFSNLKKLDIKCDPTTPRLPFIHGLRLIADSLTHLTISDCPGLQLRDILETCPNLVFLKATNVDAVMPLSSPSSYPNLKYLSLDRQVQRTLEHEDVMDVLKRLPSLRMMEISPMPDTTCLTILHKHCPYLQFISFESWIPDYGLLTANVDPNRKGVISAYFNGDRFYYQDDLIEFLYAQRNSLEIFRFGGVHEIENAFWELSDDGRVKPHSPSEHLKVDLSSPFSFTRLKHLSFTDMFPYKNVPMILWIVLNAPKLNAIEIPNSHFKPEVAKALNKLKHIRKVEISHNDVHDMDDNIIDDDYEGIHLFLEHHAALGDQSTLEHVIVQMDFVDASEQTWLSLLPQLRCLKVLEIRGEGATGDCTLAKNCTPIIERIHRESPALEKLIINRKCRVGRRSHRVFAS</sequence>
<dbReference type="InterPro" id="IPR032675">
    <property type="entry name" value="LRR_dom_sf"/>
</dbReference>
<evidence type="ECO:0008006" key="3">
    <source>
        <dbReference type="Google" id="ProtNLM"/>
    </source>
</evidence>
<dbReference type="InterPro" id="IPR011990">
    <property type="entry name" value="TPR-like_helical_dom_sf"/>
</dbReference>
<evidence type="ECO:0000313" key="2">
    <source>
        <dbReference type="Proteomes" id="UP001234581"/>
    </source>
</evidence>
<dbReference type="Gene3D" id="1.25.40.10">
    <property type="entry name" value="Tetratricopeptide repeat domain"/>
    <property type="match status" value="1"/>
</dbReference>
<dbReference type="Proteomes" id="UP001234581">
    <property type="component" value="Unassembled WGS sequence"/>
</dbReference>
<keyword evidence="2" id="KW-1185">Reference proteome</keyword>
<dbReference type="EMBL" id="JARTCD010000096">
    <property type="protein sequence ID" value="KAJ8652717.1"/>
    <property type="molecule type" value="Genomic_DNA"/>
</dbReference>
<organism evidence="1 2">
    <name type="scientific">Lichtheimia ornata</name>
    <dbReference type="NCBI Taxonomy" id="688661"/>
    <lineage>
        <taxon>Eukaryota</taxon>
        <taxon>Fungi</taxon>
        <taxon>Fungi incertae sedis</taxon>
        <taxon>Mucoromycota</taxon>
        <taxon>Mucoromycotina</taxon>
        <taxon>Mucoromycetes</taxon>
        <taxon>Mucorales</taxon>
        <taxon>Lichtheimiaceae</taxon>
        <taxon>Lichtheimia</taxon>
    </lineage>
</organism>
<evidence type="ECO:0000313" key="1">
    <source>
        <dbReference type="EMBL" id="KAJ8652717.1"/>
    </source>
</evidence>
<protein>
    <recommendedName>
        <fullName evidence="3">F-box domain-containing protein</fullName>
    </recommendedName>
</protein>
<dbReference type="GeneID" id="83219062"/>
<accession>A0AAD7XWJ9</accession>
<reference evidence="1 2" key="1">
    <citation type="submission" date="2023-03" db="EMBL/GenBank/DDBJ databases">
        <title>Genome sequence of Lichtheimia ornata CBS 291.66.</title>
        <authorList>
            <person name="Mohabir J.T."/>
            <person name="Shea T.P."/>
            <person name="Kurbessoian T."/>
            <person name="Berby B."/>
            <person name="Fontaine J."/>
            <person name="Livny J."/>
            <person name="Gnirke A."/>
            <person name="Stajich J.E."/>
            <person name="Cuomo C.A."/>
        </authorList>
    </citation>
    <scope>NUCLEOTIDE SEQUENCE [LARGE SCALE GENOMIC DNA]</scope>
    <source>
        <strain evidence="1">CBS 291.66</strain>
    </source>
</reference>
<name>A0AAD7XWJ9_9FUNG</name>
<dbReference type="AlphaFoldDB" id="A0AAD7XWJ9"/>